<dbReference type="Pfam" id="PF13793">
    <property type="entry name" value="Pribosyltran_N"/>
    <property type="match status" value="1"/>
</dbReference>
<comment type="catalytic activity">
    <reaction evidence="7">
        <text>D-ribose 5-phosphate + ATP = 5-phospho-alpha-D-ribose 1-diphosphate + AMP + H(+)</text>
        <dbReference type="Rhea" id="RHEA:15609"/>
        <dbReference type="ChEBI" id="CHEBI:15378"/>
        <dbReference type="ChEBI" id="CHEBI:30616"/>
        <dbReference type="ChEBI" id="CHEBI:58017"/>
        <dbReference type="ChEBI" id="CHEBI:78346"/>
        <dbReference type="ChEBI" id="CHEBI:456215"/>
        <dbReference type="EC" id="2.7.6.1"/>
    </reaction>
</comment>
<dbReference type="InterPro" id="IPR005946">
    <property type="entry name" value="Rib-P_diPkinase"/>
</dbReference>
<organism evidence="9 10">
    <name type="scientific">Microbulbifer variabilis</name>
    <dbReference type="NCBI Taxonomy" id="266805"/>
    <lineage>
        <taxon>Bacteria</taxon>
        <taxon>Pseudomonadati</taxon>
        <taxon>Pseudomonadota</taxon>
        <taxon>Gammaproteobacteria</taxon>
        <taxon>Cellvibrionales</taxon>
        <taxon>Microbulbiferaceae</taxon>
        <taxon>Microbulbifer</taxon>
    </lineage>
</organism>
<dbReference type="EC" id="2.7.6.1" evidence="1"/>
<gene>
    <name evidence="9" type="primary">prs</name>
    <name evidence="9" type="ORF">MJO52_00310</name>
</gene>
<dbReference type="InterPro" id="IPR029057">
    <property type="entry name" value="PRTase-like"/>
</dbReference>
<keyword evidence="3" id="KW-0545">Nucleotide biosynthesis</keyword>
<dbReference type="InterPro" id="IPR000836">
    <property type="entry name" value="PRTase_dom"/>
</dbReference>
<reference evidence="9" key="1">
    <citation type="submission" date="2022-02" db="EMBL/GenBank/DDBJ databases">
        <title>Coral-associated bacteria.</title>
        <authorList>
            <person name="Tang K."/>
            <person name="Wang X."/>
        </authorList>
    </citation>
    <scope>NUCLEOTIDE SEQUENCE</scope>
    <source>
        <strain evidence="9">SCSIO 43006</strain>
    </source>
</reference>
<dbReference type="Proteomes" id="UP001055658">
    <property type="component" value="Chromosome"/>
</dbReference>
<evidence type="ECO:0000313" key="10">
    <source>
        <dbReference type="Proteomes" id="UP001055658"/>
    </source>
</evidence>
<dbReference type="EMBL" id="CP092418">
    <property type="protein sequence ID" value="USD21616.1"/>
    <property type="molecule type" value="Genomic_DNA"/>
</dbReference>
<dbReference type="PANTHER" id="PTHR10210:SF32">
    <property type="entry name" value="RIBOSE-PHOSPHATE PYROPHOSPHOKINASE 2"/>
    <property type="match status" value="1"/>
</dbReference>
<dbReference type="GO" id="GO:0004749">
    <property type="term" value="F:ribose phosphate diphosphokinase activity"/>
    <property type="evidence" value="ECO:0007669"/>
    <property type="project" value="UniProtKB-EC"/>
</dbReference>
<dbReference type="Gene3D" id="3.40.50.2020">
    <property type="match status" value="2"/>
</dbReference>
<dbReference type="RefSeq" id="WP_252084020.1">
    <property type="nucleotide sequence ID" value="NZ_CP092418.1"/>
</dbReference>
<protein>
    <recommendedName>
        <fullName evidence="1">ribose-phosphate diphosphokinase</fullName>
        <ecNumber evidence="1">2.7.6.1</ecNumber>
    </recommendedName>
</protein>
<name>A0ABY4VBH7_9GAMM</name>
<dbReference type="PANTHER" id="PTHR10210">
    <property type="entry name" value="RIBOSE-PHOSPHATE DIPHOSPHOKINASE FAMILY MEMBER"/>
    <property type="match status" value="1"/>
</dbReference>
<keyword evidence="6" id="KW-0067">ATP-binding</keyword>
<feature type="domain" description="Ribose-phosphate pyrophosphokinase N-terminal" evidence="8">
    <location>
        <begin position="4"/>
        <end position="124"/>
    </location>
</feature>
<evidence type="ECO:0000256" key="3">
    <source>
        <dbReference type="ARBA" id="ARBA00022727"/>
    </source>
</evidence>
<evidence type="ECO:0000256" key="1">
    <source>
        <dbReference type="ARBA" id="ARBA00013247"/>
    </source>
</evidence>
<dbReference type="CDD" id="cd06223">
    <property type="entry name" value="PRTases_typeI"/>
    <property type="match status" value="1"/>
</dbReference>
<dbReference type="SUPFAM" id="SSF53271">
    <property type="entry name" value="PRTase-like"/>
    <property type="match status" value="2"/>
</dbReference>
<keyword evidence="5" id="KW-0418">Kinase</keyword>
<sequence>MSRLKLFSLDAGADFAGRVAAALGEPLARHEERCFADGEHKVRPLDDVEGADVFLVQSLYRDHCSSVDEKLLRCLFFIGALRDAGAARITAVMPYLCYGRKDRRTKLHDPLPTRYLASLFEAVGTQVVVTLDAHNLAAFENAFRCRTLHLLSESLLLEFALSQLLAEPRPLSVLSPDEGGIKRAEALREALSERLGRPVGCAFVEKYRSGEKISGGTLVGEVQGAVVLVVDDLIASGATLCRAVEAAHGGGAQRILALASHGQFSGDAFSNLSQLPLEAVAVTNSLPQLNLPQSFHLLDCAPLMAEAIRRLHDCGPVSELTL</sequence>
<evidence type="ECO:0000256" key="4">
    <source>
        <dbReference type="ARBA" id="ARBA00022741"/>
    </source>
</evidence>
<keyword evidence="10" id="KW-1185">Reference proteome</keyword>
<evidence type="ECO:0000256" key="6">
    <source>
        <dbReference type="ARBA" id="ARBA00022840"/>
    </source>
</evidence>
<evidence type="ECO:0000256" key="5">
    <source>
        <dbReference type="ARBA" id="ARBA00022777"/>
    </source>
</evidence>
<dbReference type="Pfam" id="PF14572">
    <property type="entry name" value="Pribosyl_synth"/>
    <property type="match status" value="1"/>
</dbReference>
<dbReference type="InterPro" id="IPR029099">
    <property type="entry name" value="Pribosyltran_N"/>
</dbReference>
<keyword evidence="2 9" id="KW-0808">Transferase</keyword>
<evidence type="ECO:0000256" key="2">
    <source>
        <dbReference type="ARBA" id="ARBA00022679"/>
    </source>
</evidence>
<accession>A0ABY4VBH7</accession>
<keyword evidence="4" id="KW-0547">Nucleotide-binding</keyword>
<evidence type="ECO:0000313" key="9">
    <source>
        <dbReference type="EMBL" id="USD21616.1"/>
    </source>
</evidence>
<dbReference type="SMART" id="SM01400">
    <property type="entry name" value="Pribosyltran_N"/>
    <property type="match status" value="1"/>
</dbReference>
<dbReference type="NCBIfam" id="TIGR01251">
    <property type="entry name" value="ribP_PPkin"/>
    <property type="match status" value="1"/>
</dbReference>
<evidence type="ECO:0000259" key="8">
    <source>
        <dbReference type="Pfam" id="PF13793"/>
    </source>
</evidence>
<evidence type="ECO:0000256" key="7">
    <source>
        <dbReference type="ARBA" id="ARBA00049535"/>
    </source>
</evidence>
<proteinExistence type="predicted"/>